<keyword evidence="1" id="KW-0812">Transmembrane</keyword>
<accession>A0A1W0WXQ2</accession>
<reference evidence="3" key="1">
    <citation type="submission" date="2017-01" db="EMBL/GenBank/DDBJ databases">
        <title>Comparative genomics of anhydrobiosis in the tardigrade Hypsibius dujardini.</title>
        <authorList>
            <person name="Yoshida Y."/>
            <person name="Koutsovoulos G."/>
            <person name="Laetsch D."/>
            <person name="Stevens L."/>
            <person name="Kumar S."/>
            <person name="Horikawa D."/>
            <person name="Ishino K."/>
            <person name="Komine S."/>
            <person name="Tomita M."/>
            <person name="Blaxter M."/>
            <person name="Arakawa K."/>
        </authorList>
    </citation>
    <scope>NUCLEOTIDE SEQUENCE [LARGE SCALE GENOMIC DNA]</scope>
    <source>
        <strain evidence="3">Z151</strain>
    </source>
</reference>
<dbReference type="OrthoDB" id="10622876at2759"/>
<sequence>MQILPGEIPLSVIEKYLTLCQKIQWVASQMSFSFGLLYYVFRFATDVGVNPLLMVHVSGPFQGIGFFNGLFSMLVAGIGAALVAPRTTAPNWSRTRRTLSTIYAVASLLSLVSNIVQMGITAALASPTYGL</sequence>
<keyword evidence="1" id="KW-1133">Transmembrane helix</keyword>
<dbReference type="EMBL" id="MTYJ01000035">
    <property type="protein sequence ID" value="OQV19936.1"/>
    <property type="molecule type" value="Genomic_DNA"/>
</dbReference>
<feature type="transmembrane region" description="Helical" evidence="1">
    <location>
        <begin position="103"/>
        <end position="125"/>
    </location>
</feature>
<gene>
    <name evidence="2" type="ORF">BV898_06203</name>
</gene>
<keyword evidence="3" id="KW-1185">Reference proteome</keyword>
<dbReference type="Proteomes" id="UP000192578">
    <property type="component" value="Unassembled WGS sequence"/>
</dbReference>
<evidence type="ECO:0000256" key="1">
    <source>
        <dbReference type="SAM" id="Phobius"/>
    </source>
</evidence>
<keyword evidence="1" id="KW-0472">Membrane</keyword>
<name>A0A1W0WXQ2_HYPEX</name>
<protein>
    <submittedName>
        <fullName evidence="2">Uncharacterized protein</fullName>
    </submittedName>
</protein>
<proteinExistence type="predicted"/>
<evidence type="ECO:0000313" key="3">
    <source>
        <dbReference type="Proteomes" id="UP000192578"/>
    </source>
</evidence>
<comment type="caution">
    <text evidence="2">The sequence shown here is derived from an EMBL/GenBank/DDBJ whole genome shotgun (WGS) entry which is preliminary data.</text>
</comment>
<dbReference type="AlphaFoldDB" id="A0A1W0WXQ2"/>
<evidence type="ECO:0000313" key="2">
    <source>
        <dbReference type="EMBL" id="OQV19936.1"/>
    </source>
</evidence>
<feature type="transmembrane region" description="Helical" evidence="1">
    <location>
        <begin position="61"/>
        <end position="83"/>
    </location>
</feature>
<organism evidence="2 3">
    <name type="scientific">Hypsibius exemplaris</name>
    <name type="common">Freshwater tardigrade</name>
    <dbReference type="NCBI Taxonomy" id="2072580"/>
    <lineage>
        <taxon>Eukaryota</taxon>
        <taxon>Metazoa</taxon>
        <taxon>Ecdysozoa</taxon>
        <taxon>Tardigrada</taxon>
        <taxon>Eutardigrada</taxon>
        <taxon>Parachela</taxon>
        <taxon>Hypsibioidea</taxon>
        <taxon>Hypsibiidae</taxon>
        <taxon>Hypsibius</taxon>
    </lineage>
</organism>
<feature type="transmembrane region" description="Helical" evidence="1">
    <location>
        <begin position="23"/>
        <end position="41"/>
    </location>
</feature>